<comment type="cofactor">
    <cofactor evidence="1">
        <name>Zn(2+)</name>
        <dbReference type="ChEBI" id="CHEBI:29105"/>
    </cofactor>
</comment>
<sequence length="344" mass="37279">MSVNYSVIFTQRQKAELIASPFCEKPGPDEIVGKTVVSVISNGSETGGFMGYGGSEGLYPCETGYANILKVTETGSRVEGISPGDLVFSLTPHKLYNRASARDVFLVPGDIPPEKAALCRFPAVSMTAFLYSDIRPTEAVLVSGLGIVGLMCAQVMQRCGFAVYASDPDQKRQETARSCGLKHVGPSVESFGLPEKSAGLGIDCSGNDQAILSLIPYIRQLGQLALVGVPWRQTSDLSAHELLRQIFYSYLRVYSGWEWSLPRRSGDFDPNSNLRSMQKALEWIADGSIVTDGIYRLFSPKDCSALYPAIAARELDKPCAIFDWRPFHEGISPAAGSEGEVAEG</sequence>
<comment type="caution">
    <text evidence="7">The sequence shown here is derived from an EMBL/GenBank/DDBJ whole genome shotgun (WGS) entry which is preliminary data.</text>
</comment>
<reference evidence="7" key="2">
    <citation type="submission" date="2021-04" db="EMBL/GenBank/DDBJ databases">
        <authorList>
            <person name="Gilroy R."/>
        </authorList>
    </citation>
    <scope>NUCLEOTIDE SEQUENCE</scope>
    <source>
        <strain evidence="7">USAMLcec3-2134</strain>
    </source>
</reference>
<dbReference type="EMBL" id="DWXE01000045">
    <property type="protein sequence ID" value="HJB92235.1"/>
    <property type="molecule type" value="Genomic_DNA"/>
</dbReference>
<evidence type="ECO:0000256" key="1">
    <source>
        <dbReference type="ARBA" id="ARBA00001947"/>
    </source>
</evidence>
<dbReference type="AlphaFoldDB" id="A0A9D2MUG8"/>
<name>A0A9D2MUG8_9FIRM</name>
<organism evidence="7 8">
    <name type="scientific">Candidatus Eisenbergiella merdigallinarum</name>
    <dbReference type="NCBI Taxonomy" id="2838552"/>
    <lineage>
        <taxon>Bacteria</taxon>
        <taxon>Bacillati</taxon>
        <taxon>Bacillota</taxon>
        <taxon>Clostridia</taxon>
        <taxon>Lachnospirales</taxon>
        <taxon>Lachnospiraceae</taxon>
        <taxon>Eisenbergiella</taxon>
    </lineage>
</organism>
<dbReference type="Gene3D" id="3.40.50.720">
    <property type="entry name" value="NAD(P)-binding Rossmann-like Domain"/>
    <property type="match status" value="1"/>
</dbReference>
<protein>
    <recommendedName>
        <fullName evidence="6">Alcohol dehydrogenase-like C-terminal domain-containing protein</fullName>
    </recommendedName>
</protein>
<dbReference type="SUPFAM" id="SSF51735">
    <property type="entry name" value="NAD(P)-binding Rossmann-fold domains"/>
    <property type="match status" value="1"/>
</dbReference>
<evidence type="ECO:0000256" key="2">
    <source>
        <dbReference type="ARBA" id="ARBA00008072"/>
    </source>
</evidence>
<keyword evidence="3" id="KW-0479">Metal-binding</keyword>
<evidence type="ECO:0000256" key="3">
    <source>
        <dbReference type="ARBA" id="ARBA00022723"/>
    </source>
</evidence>
<evidence type="ECO:0000256" key="5">
    <source>
        <dbReference type="ARBA" id="ARBA00023002"/>
    </source>
</evidence>
<dbReference type="GO" id="GO:0016491">
    <property type="term" value="F:oxidoreductase activity"/>
    <property type="evidence" value="ECO:0007669"/>
    <property type="project" value="UniProtKB-KW"/>
</dbReference>
<dbReference type="GO" id="GO:0046872">
    <property type="term" value="F:metal ion binding"/>
    <property type="evidence" value="ECO:0007669"/>
    <property type="project" value="UniProtKB-KW"/>
</dbReference>
<accession>A0A9D2MUG8</accession>
<dbReference type="InterPro" id="IPR011032">
    <property type="entry name" value="GroES-like_sf"/>
</dbReference>
<proteinExistence type="inferred from homology"/>
<dbReference type="InterPro" id="IPR013149">
    <property type="entry name" value="ADH-like_C"/>
</dbReference>
<dbReference type="Pfam" id="PF00107">
    <property type="entry name" value="ADH_zinc_N"/>
    <property type="match status" value="1"/>
</dbReference>
<dbReference type="PANTHER" id="PTHR43350:SF19">
    <property type="entry name" value="D-GULOSIDE 3-DEHYDROGENASE"/>
    <property type="match status" value="1"/>
</dbReference>
<evidence type="ECO:0000313" key="7">
    <source>
        <dbReference type="EMBL" id="HJB92235.1"/>
    </source>
</evidence>
<dbReference type="Gene3D" id="3.90.180.10">
    <property type="entry name" value="Medium-chain alcohol dehydrogenases, catalytic domain"/>
    <property type="match status" value="1"/>
</dbReference>
<evidence type="ECO:0000256" key="4">
    <source>
        <dbReference type="ARBA" id="ARBA00022833"/>
    </source>
</evidence>
<keyword evidence="5" id="KW-0560">Oxidoreductase</keyword>
<evidence type="ECO:0000313" key="8">
    <source>
        <dbReference type="Proteomes" id="UP000886883"/>
    </source>
</evidence>
<gene>
    <name evidence="7" type="ORF">H9763_12335</name>
</gene>
<evidence type="ECO:0000259" key="6">
    <source>
        <dbReference type="Pfam" id="PF00107"/>
    </source>
</evidence>
<comment type="similarity">
    <text evidence="2">Belongs to the zinc-containing alcohol dehydrogenase family.</text>
</comment>
<dbReference type="PANTHER" id="PTHR43350">
    <property type="entry name" value="NAD-DEPENDENT ALCOHOL DEHYDROGENASE"/>
    <property type="match status" value="1"/>
</dbReference>
<dbReference type="InterPro" id="IPR036291">
    <property type="entry name" value="NAD(P)-bd_dom_sf"/>
</dbReference>
<dbReference type="SUPFAM" id="SSF50129">
    <property type="entry name" value="GroES-like"/>
    <property type="match status" value="1"/>
</dbReference>
<feature type="domain" description="Alcohol dehydrogenase-like C-terminal" evidence="6">
    <location>
        <begin position="148"/>
        <end position="243"/>
    </location>
</feature>
<reference evidence="7" key="1">
    <citation type="journal article" date="2021" name="PeerJ">
        <title>Extensive microbial diversity within the chicken gut microbiome revealed by metagenomics and culture.</title>
        <authorList>
            <person name="Gilroy R."/>
            <person name="Ravi A."/>
            <person name="Getino M."/>
            <person name="Pursley I."/>
            <person name="Horton D.L."/>
            <person name="Alikhan N.F."/>
            <person name="Baker D."/>
            <person name="Gharbi K."/>
            <person name="Hall N."/>
            <person name="Watson M."/>
            <person name="Adriaenssens E.M."/>
            <person name="Foster-Nyarko E."/>
            <person name="Jarju S."/>
            <person name="Secka A."/>
            <person name="Antonio M."/>
            <person name="Oren A."/>
            <person name="Chaudhuri R.R."/>
            <person name="La Ragione R."/>
            <person name="Hildebrand F."/>
            <person name="Pallen M.J."/>
        </authorList>
    </citation>
    <scope>NUCLEOTIDE SEQUENCE</scope>
    <source>
        <strain evidence="7">USAMLcec3-2134</strain>
    </source>
</reference>
<dbReference type="Proteomes" id="UP000886883">
    <property type="component" value="Unassembled WGS sequence"/>
</dbReference>
<keyword evidence="4" id="KW-0862">Zinc</keyword>